<dbReference type="AlphaFoldDB" id="A0A6V8K4D2"/>
<evidence type="ECO:0000256" key="1">
    <source>
        <dbReference type="ARBA" id="ARBA00004141"/>
    </source>
</evidence>
<evidence type="ECO:0000256" key="6">
    <source>
        <dbReference type="RuleBase" id="RU361157"/>
    </source>
</evidence>
<evidence type="ECO:0000256" key="2">
    <source>
        <dbReference type="ARBA" id="ARBA00022692"/>
    </source>
</evidence>
<organism evidence="8 9">
    <name type="scientific">Phytohabitans houttuyneae</name>
    <dbReference type="NCBI Taxonomy" id="1076126"/>
    <lineage>
        <taxon>Bacteria</taxon>
        <taxon>Bacillati</taxon>
        <taxon>Actinomycetota</taxon>
        <taxon>Actinomycetes</taxon>
        <taxon>Micromonosporales</taxon>
        <taxon>Micromonosporaceae</taxon>
    </lineage>
</organism>
<feature type="transmembrane region" description="Helical" evidence="6">
    <location>
        <begin position="128"/>
        <end position="156"/>
    </location>
</feature>
<comment type="similarity">
    <text evidence="6">Belongs to the ABC-2 integral membrane protein family.</text>
</comment>
<keyword evidence="3 6" id="KW-1133">Transmembrane helix</keyword>
<feature type="transmembrane region" description="Helical" evidence="6">
    <location>
        <begin position="85"/>
        <end position="108"/>
    </location>
</feature>
<keyword evidence="6" id="KW-1003">Cell membrane</keyword>
<feature type="transmembrane region" description="Helical" evidence="6">
    <location>
        <begin position="253"/>
        <end position="272"/>
    </location>
</feature>
<keyword evidence="2 6" id="KW-0812">Transmembrane</keyword>
<dbReference type="Pfam" id="PF01061">
    <property type="entry name" value="ABC2_membrane"/>
    <property type="match status" value="1"/>
</dbReference>
<evidence type="ECO:0000256" key="5">
    <source>
        <dbReference type="ARBA" id="ARBA00023251"/>
    </source>
</evidence>
<dbReference type="InterPro" id="IPR051784">
    <property type="entry name" value="Nod_factor_ABC_transporter"/>
</dbReference>
<keyword evidence="5" id="KW-0046">Antibiotic resistance</keyword>
<feature type="transmembrane region" description="Helical" evidence="6">
    <location>
        <begin position="53"/>
        <end position="73"/>
    </location>
</feature>
<dbReference type="PIRSF" id="PIRSF006648">
    <property type="entry name" value="DrrB"/>
    <property type="match status" value="1"/>
</dbReference>
<reference evidence="8 9" key="2">
    <citation type="submission" date="2020-03" db="EMBL/GenBank/DDBJ databases">
        <authorList>
            <person name="Ichikawa N."/>
            <person name="Kimura A."/>
            <person name="Kitahashi Y."/>
            <person name="Uohara A."/>
        </authorList>
    </citation>
    <scope>NUCLEOTIDE SEQUENCE [LARGE SCALE GENOMIC DNA]</scope>
    <source>
        <strain evidence="8 9">NBRC 108639</strain>
    </source>
</reference>
<gene>
    <name evidence="8" type="ORF">Phou_010160</name>
</gene>
<protein>
    <recommendedName>
        <fullName evidence="6">Transport permease protein</fullName>
    </recommendedName>
</protein>
<name>A0A6V8K4D2_9ACTN</name>
<accession>A0A6V8K4D2</accession>
<feature type="transmembrane region" description="Helical" evidence="6">
    <location>
        <begin position="198"/>
        <end position="215"/>
    </location>
</feature>
<comment type="caution">
    <text evidence="8">The sequence shown here is derived from an EMBL/GenBank/DDBJ whole genome shotgun (WGS) entry which is preliminary data.</text>
</comment>
<dbReference type="GO" id="GO:0140359">
    <property type="term" value="F:ABC-type transporter activity"/>
    <property type="evidence" value="ECO:0007669"/>
    <property type="project" value="InterPro"/>
</dbReference>
<dbReference type="PROSITE" id="PS51012">
    <property type="entry name" value="ABC_TM2"/>
    <property type="match status" value="1"/>
</dbReference>
<comment type="subcellular location">
    <subcellularLocation>
        <location evidence="6">Cell membrane</location>
        <topology evidence="6">Multi-pass membrane protein</topology>
    </subcellularLocation>
    <subcellularLocation>
        <location evidence="1">Membrane</location>
        <topology evidence="1">Multi-pass membrane protein</topology>
    </subcellularLocation>
</comment>
<keyword evidence="6" id="KW-0813">Transport</keyword>
<dbReference type="InterPro" id="IPR000412">
    <property type="entry name" value="ABC_2_transport"/>
</dbReference>
<proteinExistence type="inferred from homology"/>
<reference evidence="8 9" key="1">
    <citation type="submission" date="2020-03" db="EMBL/GenBank/DDBJ databases">
        <title>Whole genome shotgun sequence of Phytohabitans houttuyneae NBRC 108639.</title>
        <authorList>
            <person name="Komaki H."/>
            <person name="Tamura T."/>
        </authorList>
    </citation>
    <scope>NUCLEOTIDE SEQUENCE [LARGE SCALE GENOMIC DNA]</scope>
    <source>
        <strain evidence="8 9">NBRC 108639</strain>
    </source>
</reference>
<dbReference type="InterPro" id="IPR013525">
    <property type="entry name" value="ABC2_TM"/>
</dbReference>
<sequence>MEMAARASGPSDLTGVREVLLAPAPPRRATALFATRTFAWRTLLKIKHSPDELSSALIMPIIFTVWLTYLLGGAISGSPQEYLDYFLPGVIVLTVSLTTTYTGIALNLDISRGTFDRLRTLPIWRSSVIVGAMVGDVVRYATVSIIPLLLGLALGYRPGGGFTGVLFALLYLQVFAFSMVWVWTLFGVSVKNPTTVQSVSWMIQLLLSLLSNIYVPQETMPGWLRVVVDVNPVTYATTTVRGLMDGTLTSGQLTAGLVTCAVLVAVFVPLTASQYLKRWR</sequence>
<evidence type="ECO:0000256" key="3">
    <source>
        <dbReference type="ARBA" id="ARBA00022989"/>
    </source>
</evidence>
<evidence type="ECO:0000256" key="4">
    <source>
        <dbReference type="ARBA" id="ARBA00023136"/>
    </source>
</evidence>
<dbReference type="InterPro" id="IPR047817">
    <property type="entry name" value="ABC2_TM_bact-type"/>
</dbReference>
<keyword evidence="9" id="KW-1185">Reference proteome</keyword>
<dbReference type="PANTHER" id="PTHR43229">
    <property type="entry name" value="NODULATION PROTEIN J"/>
    <property type="match status" value="1"/>
</dbReference>
<dbReference type="GO" id="GO:0046677">
    <property type="term" value="P:response to antibiotic"/>
    <property type="evidence" value="ECO:0007669"/>
    <property type="project" value="UniProtKB-KW"/>
</dbReference>
<dbReference type="PANTHER" id="PTHR43229:SF2">
    <property type="entry name" value="NODULATION PROTEIN J"/>
    <property type="match status" value="1"/>
</dbReference>
<evidence type="ECO:0000313" key="8">
    <source>
        <dbReference type="EMBL" id="GFJ76836.1"/>
    </source>
</evidence>
<dbReference type="GO" id="GO:0043190">
    <property type="term" value="C:ATP-binding cassette (ABC) transporter complex"/>
    <property type="evidence" value="ECO:0007669"/>
    <property type="project" value="InterPro"/>
</dbReference>
<evidence type="ECO:0000313" key="9">
    <source>
        <dbReference type="Proteomes" id="UP000482800"/>
    </source>
</evidence>
<feature type="transmembrane region" description="Helical" evidence="6">
    <location>
        <begin position="162"/>
        <end position="186"/>
    </location>
</feature>
<keyword evidence="4 6" id="KW-0472">Membrane</keyword>
<evidence type="ECO:0000259" key="7">
    <source>
        <dbReference type="PROSITE" id="PS51012"/>
    </source>
</evidence>
<feature type="domain" description="ABC transmembrane type-2" evidence="7">
    <location>
        <begin position="51"/>
        <end position="278"/>
    </location>
</feature>
<dbReference type="EMBL" id="BLPF01000001">
    <property type="protein sequence ID" value="GFJ76836.1"/>
    <property type="molecule type" value="Genomic_DNA"/>
</dbReference>
<dbReference type="Proteomes" id="UP000482800">
    <property type="component" value="Unassembled WGS sequence"/>
</dbReference>